<reference evidence="2" key="1">
    <citation type="submission" date="2020-05" db="EMBL/GenBank/DDBJ databases">
        <authorList>
            <person name="Chiriac C."/>
            <person name="Salcher M."/>
            <person name="Ghai R."/>
            <person name="Kavagutti S V."/>
        </authorList>
    </citation>
    <scope>NUCLEOTIDE SEQUENCE</scope>
</reference>
<name>A0A6J6EHC7_9ZZZZ</name>
<dbReference type="InterPro" id="IPR000182">
    <property type="entry name" value="GNAT_dom"/>
</dbReference>
<dbReference type="InterPro" id="IPR051554">
    <property type="entry name" value="Acetyltransferase_Eis"/>
</dbReference>
<protein>
    <submittedName>
        <fullName evidence="2">Unannotated protein</fullName>
    </submittedName>
</protein>
<dbReference type="InterPro" id="IPR016181">
    <property type="entry name" value="Acyl_CoA_acyltransferase"/>
</dbReference>
<dbReference type="PANTHER" id="PTHR37817">
    <property type="entry name" value="N-ACETYLTRANSFERASE EIS"/>
    <property type="match status" value="1"/>
</dbReference>
<evidence type="ECO:0000259" key="1">
    <source>
        <dbReference type="PROSITE" id="PS51186"/>
    </source>
</evidence>
<dbReference type="GO" id="GO:0030649">
    <property type="term" value="P:aminoglycoside antibiotic catabolic process"/>
    <property type="evidence" value="ECO:0007669"/>
    <property type="project" value="TreeGrafter"/>
</dbReference>
<dbReference type="SUPFAM" id="SSF55729">
    <property type="entry name" value="Acyl-CoA N-acyltransferases (Nat)"/>
    <property type="match status" value="1"/>
</dbReference>
<gene>
    <name evidence="2" type="ORF">UFOPK1493_02626</name>
</gene>
<dbReference type="Gene3D" id="3.40.630.30">
    <property type="match status" value="1"/>
</dbReference>
<feature type="domain" description="N-acetyltransferase" evidence="1">
    <location>
        <begin position="1"/>
        <end position="153"/>
    </location>
</feature>
<dbReference type="PANTHER" id="PTHR37817:SF1">
    <property type="entry name" value="N-ACETYLTRANSFERASE EIS"/>
    <property type="match status" value="1"/>
</dbReference>
<dbReference type="PROSITE" id="PS51186">
    <property type="entry name" value="GNAT"/>
    <property type="match status" value="1"/>
</dbReference>
<sequence>MPRDDAIELRSAHDDELDEVAALLADRGDDADAVDLRLVAADPDEGVGSVLVAVDPSLPQGRRVVSTATLLRETVRVGGVALPAAQVEMVATMPSYEGRGLVRDLMALAHRRSADRGDVLQVMIGIPFFYRQFGYAYSMRIPDTRVLDIVPSPDPSVVVRPAALDDVAAMQELQDAEQAAVAVSMPHSPGCWRWLCARDGSAQWVATHDGRVIATARATPPDEGVVLGEIAGSRAGVEAIVAHAHRLASEHGPGDATVLAMDRPGTPVHDLVGPLLAPVDPADAGHWFYARIERLAPVLERLRPVLSARWAEAGLGEQEVLLSSYRSHVRFRIGPDGMGPVAEGGPLQAPVSAGGSGVPPDVLAPLLLGPHGAVGLERLHPDVLLGRQREAMAVLFPPVLADLLTFYLPV</sequence>
<evidence type="ECO:0000313" key="2">
    <source>
        <dbReference type="EMBL" id="CAB4574665.1"/>
    </source>
</evidence>
<dbReference type="AlphaFoldDB" id="A0A6J6EHC7"/>
<dbReference type="GO" id="GO:0034069">
    <property type="term" value="F:aminoglycoside N-acetyltransferase activity"/>
    <property type="evidence" value="ECO:0007669"/>
    <property type="project" value="TreeGrafter"/>
</dbReference>
<dbReference type="EMBL" id="CAEZSR010000114">
    <property type="protein sequence ID" value="CAB4574665.1"/>
    <property type="molecule type" value="Genomic_DNA"/>
</dbReference>
<dbReference type="Pfam" id="PF13527">
    <property type="entry name" value="Acetyltransf_9"/>
    <property type="match status" value="1"/>
</dbReference>
<proteinExistence type="predicted"/>
<organism evidence="2">
    <name type="scientific">freshwater metagenome</name>
    <dbReference type="NCBI Taxonomy" id="449393"/>
    <lineage>
        <taxon>unclassified sequences</taxon>
        <taxon>metagenomes</taxon>
        <taxon>ecological metagenomes</taxon>
    </lineage>
</organism>
<accession>A0A6J6EHC7</accession>